<comment type="caution">
    <text evidence="1">The sequence shown here is derived from an EMBL/GenBank/DDBJ whole genome shotgun (WGS) entry which is preliminary data.</text>
</comment>
<accession>A0A016VUR5</accession>
<dbReference type="Proteomes" id="UP000024635">
    <property type="component" value="Unassembled WGS sequence"/>
</dbReference>
<evidence type="ECO:0000313" key="2">
    <source>
        <dbReference type="Proteomes" id="UP000024635"/>
    </source>
</evidence>
<protein>
    <submittedName>
        <fullName evidence="1">Uncharacterized protein</fullName>
    </submittedName>
</protein>
<name>A0A016VUR5_9BILA</name>
<dbReference type="EMBL" id="JARK01001340">
    <property type="protein sequence ID" value="EYC31130.1"/>
    <property type="molecule type" value="Genomic_DNA"/>
</dbReference>
<sequence>MPEENVSHDSSENYGYHREGKRGWTRLLSLAHSGRPSRPSIQTLAAPATKRPCLTRLTPFELKQLSLMGSPNAPIRVVWLRLFLPYEVQTQKLLKFAEN</sequence>
<evidence type="ECO:0000313" key="1">
    <source>
        <dbReference type="EMBL" id="EYC31130.1"/>
    </source>
</evidence>
<dbReference type="AlphaFoldDB" id="A0A016VUR5"/>
<reference evidence="2" key="1">
    <citation type="journal article" date="2015" name="Nat. Genet.">
        <title>The genome and transcriptome of the zoonotic hookworm Ancylostoma ceylanicum identify infection-specific gene families.</title>
        <authorList>
            <person name="Schwarz E.M."/>
            <person name="Hu Y."/>
            <person name="Antoshechkin I."/>
            <person name="Miller M.M."/>
            <person name="Sternberg P.W."/>
            <person name="Aroian R.V."/>
        </authorList>
    </citation>
    <scope>NUCLEOTIDE SEQUENCE</scope>
    <source>
        <strain evidence="2">HY135</strain>
    </source>
</reference>
<gene>
    <name evidence="1" type="primary">Acey_s0004.g1974</name>
    <name evidence="1" type="ORF">Y032_0004g1974</name>
</gene>
<organism evidence="1 2">
    <name type="scientific">Ancylostoma ceylanicum</name>
    <dbReference type="NCBI Taxonomy" id="53326"/>
    <lineage>
        <taxon>Eukaryota</taxon>
        <taxon>Metazoa</taxon>
        <taxon>Ecdysozoa</taxon>
        <taxon>Nematoda</taxon>
        <taxon>Chromadorea</taxon>
        <taxon>Rhabditida</taxon>
        <taxon>Rhabditina</taxon>
        <taxon>Rhabditomorpha</taxon>
        <taxon>Strongyloidea</taxon>
        <taxon>Ancylostomatidae</taxon>
        <taxon>Ancylostomatinae</taxon>
        <taxon>Ancylostoma</taxon>
    </lineage>
</organism>
<keyword evidence="2" id="KW-1185">Reference proteome</keyword>
<proteinExistence type="predicted"/>